<dbReference type="InterPro" id="IPR050344">
    <property type="entry name" value="Peptidase_M1_aminopeptidases"/>
</dbReference>
<keyword evidence="5 17" id="KW-0812">Transmembrane</keyword>
<evidence type="ECO:0000256" key="8">
    <source>
        <dbReference type="ARBA" id="ARBA00022833"/>
    </source>
</evidence>
<dbReference type="PRINTS" id="PR00756">
    <property type="entry name" value="ALADIPTASE"/>
</dbReference>
<dbReference type="GO" id="GO:0005615">
    <property type="term" value="C:extracellular space"/>
    <property type="evidence" value="ECO:0007669"/>
    <property type="project" value="TreeGrafter"/>
</dbReference>
<dbReference type="FunFam" id="2.60.40.1730:FF:000001">
    <property type="entry name" value="Leucyl-cystinyl aminopeptidase"/>
    <property type="match status" value="1"/>
</dbReference>
<dbReference type="InterPro" id="IPR045357">
    <property type="entry name" value="Aminopeptidase_N-like_N"/>
</dbReference>
<organism evidence="21 22">
    <name type="scientific">Sparus aurata</name>
    <name type="common">Gilthead sea bream</name>
    <dbReference type="NCBI Taxonomy" id="8175"/>
    <lineage>
        <taxon>Eukaryota</taxon>
        <taxon>Metazoa</taxon>
        <taxon>Chordata</taxon>
        <taxon>Craniata</taxon>
        <taxon>Vertebrata</taxon>
        <taxon>Euteleostomi</taxon>
        <taxon>Actinopterygii</taxon>
        <taxon>Neopterygii</taxon>
        <taxon>Teleostei</taxon>
        <taxon>Neoteleostei</taxon>
        <taxon>Acanthomorphata</taxon>
        <taxon>Eupercaria</taxon>
        <taxon>Spariformes</taxon>
        <taxon>Sparidae</taxon>
        <taxon>Sparus</taxon>
    </lineage>
</organism>
<keyword evidence="4 17" id="KW-0645">Protease</keyword>
<evidence type="ECO:0000256" key="13">
    <source>
        <dbReference type="ARBA" id="ARBA00023180"/>
    </source>
</evidence>
<proteinExistence type="inferred from homology"/>
<keyword evidence="13" id="KW-0325">Glycoprotein</keyword>
<dbReference type="InterPro" id="IPR027268">
    <property type="entry name" value="Peptidase_M4/M1_CTD_sf"/>
</dbReference>
<evidence type="ECO:0000256" key="5">
    <source>
        <dbReference type="ARBA" id="ARBA00022692"/>
    </source>
</evidence>
<reference evidence="21" key="2">
    <citation type="submission" date="2025-08" db="UniProtKB">
        <authorList>
            <consortium name="Ensembl"/>
        </authorList>
    </citation>
    <scope>IDENTIFICATION</scope>
</reference>
<evidence type="ECO:0000256" key="2">
    <source>
        <dbReference type="ARBA" id="ARBA00010136"/>
    </source>
</evidence>
<dbReference type="InterPro" id="IPR042097">
    <property type="entry name" value="Aminopeptidase_N-like_N_sf"/>
</dbReference>
<dbReference type="FunFam" id="1.10.390.10:FF:000006">
    <property type="entry name" value="Puromycin-sensitive aminopeptidase"/>
    <property type="match status" value="1"/>
</dbReference>
<accession>A0A671VWD8</accession>
<evidence type="ECO:0000256" key="3">
    <source>
        <dbReference type="ARBA" id="ARBA00022438"/>
    </source>
</evidence>
<evidence type="ECO:0000259" key="18">
    <source>
        <dbReference type="Pfam" id="PF01433"/>
    </source>
</evidence>
<evidence type="ECO:0000256" key="14">
    <source>
        <dbReference type="PIRSR" id="PIRSR634016-1"/>
    </source>
</evidence>
<keyword evidence="3 17" id="KW-0031">Aminopeptidase</keyword>
<dbReference type="Gene3D" id="1.10.390.10">
    <property type="entry name" value="Neutral Protease Domain 2"/>
    <property type="match status" value="1"/>
</dbReference>
<evidence type="ECO:0000256" key="7">
    <source>
        <dbReference type="ARBA" id="ARBA00022801"/>
    </source>
</evidence>
<dbReference type="SUPFAM" id="SSF63737">
    <property type="entry name" value="Leukotriene A4 hydrolase N-terminal domain"/>
    <property type="match status" value="1"/>
</dbReference>
<dbReference type="Ensembl" id="ENSSAUT00010032877.1">
    <property type="protein sequence ID" value="ENSSAUP00010031198.1"/>
    <property type="gene ID" value="ENSSAUG00010013316.1"/>
</dbReference>
<dbReference type="InterPro" id="IPR014782">
    <property type="entry name" value="Peptidase_M1_dom"/>
</dbReference>
<dbReference type="GO" id="GO:0005737">
    <property type="term" value="C:cytoplasm"/>
    <property type="evidence" value="ECO:0007669"/>
    <property type="project" value="TreeGrafter"/>
</dbReference>
<dbReference type="PANTHER" id="PTHR11533">
    <property type="entry name" value="PROTEASE M1 ZINC METALLOPROTEASE"/>
    <property type="match status" value="1"/>
</dbReference>
<dbReference type="GO" id="GO:0042277">
    <property type="term" value="F:peptide binding"/>
    <property type="evidence" value="ECO:0007669"/>
    <property type="project" value="TreeGrafter"/>
</dbReference>
<keyword evidence="9" id="KW-0735">Signal-anchor</keyword>
<feature type="site" description="Transition state stabilizer" evidence="16">
    <location>
        <position position="466"/>
    </location>
</feature>
<dbReference type="Pfam" id="PF17900">
    <property type="entry name" value="Peptidase_M1_N"/>
    <property type="match status" value="1"/>
</dbReference>
<evidence type="ECO:0000256" key="12">
    <source>
        <dbReference type="ARBA" id="ARBA00023136"/>
    </source>
</evidence>
<evidence type="ECO:0000256" key="1">
    <source>
        <dbReference type="ARBA" id="ARBA00004606"/>
    </source>
</evidence>
<evidence type="ECO:0000259" key="19">
    <source>
        <dbReference type="Pfam" id="PF11838"/>
    </source>
</evidence>
<sequence>MPKEAFTSKAIAITLVVLTISAIAGIITMTILFEVQTSNLNMTARPTWVPTTPGPPPDMRLPKNLIPDSYEISIQPFLHIELPEGINGSITNQSLVFTGNSTVYFHCVKRTNTIYLQSKNLEVFGGLLMNTKTREMIKVLKMMHHNDQSDFLEMPLDNALEVGGNYSLYLSFTGEISENLEALFVSTYQEGDPATEDDTGRQRFLAATNLEPTSARRVFPCFDEPDFKAVFHVTIVHRIGTTVLGNAAKKGSQTIDDEWEMTEFFPTKKMSTYLFAFTVSDFTSISTPYDNVEINVCVLQLIQNECDVIVLAEQFYVANLIISHIYVIPPDQIALPDLEVAAMENWGLITYQEGNLLFEEGVSSLLHKEQIVTIIAHELAHQWFGNLVTMNWWNNIWLNEGFATYMSFLAADSVEPTFKIKELSILFNLHSAFEQDSLVSSHPLSPPAKDVQTTLEIDQMFDVITYCKGAAVLRMLENMVGESTFKKGIKVSKTLLTSFRWAESAVDDDNGNAKVAEVMDSWTKQIGYPVVTINTNNGVINQKHFLFNDSSESRYVLNGHCSGQFSVWLTSSVFVSKDGEWLLANINCTGYYRVNYNLENWQRLLNQLETDQSMIPLMNRGQLIDDAFNLARAKLVDVTLALNSTRFLQNETEYIPWESAVRNLEYFVLMFDRSEVFGPMQAWQEKVKSTAQSNQENLKMRFSCFREVNVTSIIPNLRSVIYCQAVAAGGKKEWEFAWKMYQTTSDTSEKDHLRKALSCTKKTWLLNRYLEYTLDPEKIRLMDVASSITDVARNVAGQALAWNFIRAHWDYVSQDGGPYLINEVTKRFSNQFELEELERFRTDYDLGPAARAVDQAIEQTRVNIEWVKEHKDIVLNWFEDVIPRRV</sequence>
<dbReference type="EC" id="3.4.11.-" evidence="17"/>
<dbReference type="GO" id="GO:0043171">
    <property type="term" value="P:peptide catabolic process"/>
    <property type="evidence" value="ECO:0007669"/>
    <property type="project" value="TreeGrafter"/>
</dbReference>
<evidence type="ECO:0000259" key="20">
    <source>
        <dbReference type="Pfam" id="PF17900"/>
    </source>
</evidence>
<evidence type="ECO:0000256" key="16">
    <source>
        <dbReference type="PIRSR" id="PIRSR634016-4"/>
    </source>
</evidence>
<gene>
    <name evidence="21" type="primary">anpeplb</name>
</gene>
<feature type="binding site" evidence="15">
    <location>
        <position position="381"/>
    </location>
    <ligand>
        <name>Zn(2+)</name>
        <dbReference type="ChEBI" id="CHEBI:29105"/>
        <note>catalytic</note>
    </ligand>
</feature>
<feature type="domain" description="ERAP1-like C-terminal" evidence="19">
    <location>
        <begin position="581"/>
        <end position="687"/>
    </location>
</feature>
<evidence type="ECO:0000256" key="6">
    <source>
        <dbReference type="ARBA" id="ARBA00022723"/>
    </source>
</evidence>
<evidence type="ECO:0000256" key="10">
    <source>
        <dbReference type="ARBA" id="ARBA00022989"/>
    </source>
</evidence>
<reference evidence="21" key="3">
    <citation type="submission" date="2025-09" db="UniProtKB">
        <authorList>
            <consortium name="Ensembl"/>
        </authorList>
    </citation>
    <scope>IDENTIFICATION</scope>
</reference>
<feature type="binding site" evidence="15">
    <location>
        <position position="377"/>
    </location>
    <ligand>
        <name>Zn(2+)</name>
        <dbReference type="ChEBI" id="CHEBI:29105"/>
        <note>catalytic</note>
    </ligand>
</feature>
<keyword evidence="12 17" id="KW-0472">Membrane</keyword>
<dbReference type="Gene3D" id="2.60.40.1730">
    <property type="entry name" value="tricorn interacting facor f3 domain"/>
    <property type="match status" value="1"/>
</dbReference>
<dbReference type="CDD" id="cd09601">
    <property type="entry name" value="M1_APN-Q_like"/>
    <property type="match status" value="1"/>
</dbReference>
<evidence type="ECO:0000256" key="15">
    <source>
        <dbReference type="PIRSR" id="PIRSR634016-3"/>
    </source>
</evidence>
<keyword evidence="7 17" id="KW-0378">Hydrolase</keyword>
<dbReference type="GO" id="GO:0070006">
    <property type="term" value="F:metalloaminopeptidase activity"/>
    <property type="evidence" value="ECO:0007669"/>
    <property type="project" value="TreeGrafter"/>
</dbReference>
<comment type="cofactor">
    <cofactor evidence="15 17">
        <name>Zn(2+)</name>
        <dbReference type="ChEBI" id="CHEBI:29105"/>
    </cofactor>
    <text evidence="15 17">Binds 1 zinc ion per subunit.</text>
</comment>
<keyword evidence="8 15" id="KW-0862">Zinc</keyword>
<dbReference type="Gene3D" id="2.60.40.1910">
    <property type="match status" value="1"/>
</dbReference>
<dbReference type="InterPro" id="IPR034016">
    <property type="entry name" value="M1_APN-typ"/>
</dbReference>
<dbReference type="InterPro" id="IPR024571">
    <property type="entry name" value="ERAP1-like_C_dom"/>
</dbReference>
<dbReference type="AlphaFoldDB" id="A0A671VWD8"/>
<evidence type="ECO:0000256" key="9">
    <source>
        <dbReference type="ARBA" id="ARBA00022968"/>
    </source>
</evidence>
<keyword evidence="11 17" id="KW-0482">Metalloprotease</keyword>
<dbReference type="Gene3D" id="1.25.50.20">
    <property type="match status" value="2"/>
</dbReference>
<dbReference type="Pfam" id="PF01433">
    <property type="entry name" value="Peptidase_M1"/>
    <property type="match status" value="1"/>
</dbReference>
<dbReference type="PANTHER" id="PTHR11533:SF259">
    <property type="entry name" value="AMINOPEPTIDASE"/>
    <property type="match status" value="1"/>
</dbReference>
<dbReference type="GO" id="GO:0005886">
    <property type="term" value="C:plasma membrane"/>
    <property type="evidence" value="ECO:0007669"/>
    <property type="project" value="TreeGrafter"/>
</dbReference>
<feature type="domain" description="Aminopeptidase N-like N-terminal" evidence="20">
    <location>
        <begin position="67"/>
        <end position="274"/>
    </location>
</feature>
<keyword evidence="22" id="KW-1185">Reference proteome</keyword>
<dbReference type="SUPFAM" id="SSF55486">
    <property type="entry name" value="Metalloproteases ('zincins'), catalytic domain"/>
    <property type="match status" value="1"/>
</dbReference>
<feature type="transmembrane region" description="Helical" evidence="17">
    <location>
        <begin position="12"/>
        <end position="33"/>
    </location>
</feature>
<reference evidence="21" key="1">
    <citation type="submission" date="2021-04" db="EMBL/GenBank/DDBJ databases">
        <authorList>
            <consortium name="Wellcome Sanger Institute Data Sharing"/>
        </authorList>
    </citation>
    <scope>NUCLEOTIDE SEQUENCE [LARGE SCALE GENOMIC DNA]</scope>
</reference>
<evidence type="ECO:0000256" key="4">
    <source>
        <dbReference type="ARBA" id="ARBA00022670"/>
    </source>
</evidence>
<keyword evidence="10 17" id="KW-1133">Transmembrane helix</keyword>
<dbReference type="Proteomes" id="UP000472265">
    <property type="component" value="Chromosome 8"/>
</dbReference>
<keyword evidence="6 15" id="KW-0479">Metal-binding</keyword>
<dbReference type="GO" id="GO:0006508">
    <property type="term" value="P:proteolysis"/>
    <property type="evidence" value="ECO:0007669"/>
    <property type="project" value="UniProtKB-KW"/>
</dbReference>
<feature type="domain" description="Peptidase M1 membrane alanine aminopeptidase" evidence="18">
    <location>
        <begin position="331"/>
        <end position="491"/>
    </location>
</feature>
<dbReference type="InterPro" id="IPR001930">
    <property type="entry name" value="Peptidase_M1"/>
</dbReference>
<feature type="binding site" evidence="15">
    <location>
        <position position="400"/>
    </location>
    <ligand>
        <name>Zn(2+)</name>
        <dbReference type="ChEBI" id="CHEBI:29105"/>
        <note>catalytic</note>
    </ligand>
</feature>
<evidence type="ECO:0000313" key="22">
    <source>
        <dbReference type="Proteomes" id="UP000472265"/>
    </source>
</evidence>
<evidence type="ECO:0000313" key="21">
    <source>
        <dbReference type="Ensembl" id="ENSSAUP00010031198.1"/>
    </source>
</evidence>
<protein>
    <recommendedName>
        <fullName evidence="17">Aminopeptidase</fullName>
        <ecNumber evidence="17">3.4.11.-</ecNumber>
    </recommendedName>
</protein>
<evidence type="ECO:0000256" key="17">
    <source>
        <dbReference type="RuleBase" id="RU364040"/>
    </source>
</evidence>
<name>A0A671VWD8_SPAAU</name>
<dbReference type="GO" id="GO:0008270">
    <property type="term" value="F:zinc ion binding"/>
    <property type="evidence" value="ECO:0007669"/>
    <property type="project" value="UniProtKB-UniRule"/>
</dbReference>
<evidence type="ECO:0000256" key="11">
    <source>
        <dbReference type="ARBA" id="ARBA00023049"/>
    </source>
</evidence>
<dbReference type="Pfam" id="PF11838">
    <property type="entry name" value="ERAP1_C"/>
    <property type="match status" value="2"/>
</dbReference>
<dbReference type="GeneTree" id="ENSGT00940000164605"/>
<feature type="active site" description="Proton acceptor" evidence="14">
    <location>
        <position position="378"/>
    </location>
</feature>
<comment type="similarity">
    <text evidence="2 17">Belongs to the peptidase M1 family.</text>
</comment>
<comment type="subcellular location">
    <subcellularLocation>
        <location evidence="1">Membrane</location>
        <topology evidence="1">Single-pass type II membrane protein</topology>
    </subcellularLocation>
</comment>
<feature type="domain" description="ERAP1-like C-terminal" evidence="19">
    <location>
        <begin position="695"/>
        <end position="861"/>
    </location>
</feature>